<feature type="compositionally biased region" description="Polar residues" evidence="2">
    <location>
        <begin position="470"/>
        <end position="487"/>
    </location>
</feature>
<dbReference type="InterPro" id="IPR007527">
    <property type="entry name" value="Znf_SWIM"/>
</dbReference>
<proteinExistence type="predicted"/>
<keyword evidence="1" id="KW-0479">Metal-binding</keyword>
<keyword evidence="1" id="KW-0863">Zinc-finger</keyword>
<accession>A0A147BB91</accession>
<keyword evidence="1" id="KW-0862">Zinc</keyword>
<dbReference type="Pfam" id="PF21056">
    <property type="entry name" value="ZSWIM1-3_RNaseH-like"/>
    <property type="match status" value="1"/>
</dbReference>
<feature type="region of interest" description="Disordered" evidence="2">
    <location>
        <begin position="470"/>
        <end position="491"/>
    </location>
</feature>
<dbReference type="PANTHER" id="PTHR47456">
    <property type="entry name" value="PHD-TYPE DOMAIN-CONTAINING PROTEIN"/>
    <property type="match status" value="1"/>
</dbReference>
<evidence type="ECO:0000256" key="2">
    <source>
        <dbReference type="SAM" id="MobiDB-lite"/>
    </source>
</evidence>
<evidence type="ECO:0000313" key="4">
    <source>
        <dbReference type="EMBL" id="JAR88037.1"/>
    </source>
</evidence>
<feature type="non-terminal residue" evidence="4">
    <location>
        <position position="1"/>
    </location>
</feature>
<dbReference type="GO" id="GO:0008270">
    <property type="term" value="F:zinc ion binding"/>
    <property type="evidence" value="ECO:0007669"/>
    <property type="project" value="UniProtKB-KW"/>
</dbReference>
<name>A0A147BB91_IXORI</name>
<dbReference type="PROSITE" id="PS50966">
    <property type="entry name" value="ZF_SWIM"/>
    <property type="match status" value="1"/>
</dbReference>
<dbReference type="Pfam" id="PF04434">
    <property type="entry name" value="SWIM"/>
    <property type="match status" value="1"/>
</dbReference>
<sequence>CLKVYVEDVMFVGTTPPPDNCRAFYPTKQDISHHVSCAVRKDRMSDLDQKNVLELVRLQKESDPDGKYFFRPYSQGQTSTATCEPEGDVLNVAEDECEETLLFCYQSQSMKASMMKYAGNTLGLDATYKVSDYTLPLFFLVVKSPVQYVIVGMFIVQFETSKSISEALRMFREWCPNVCPTYWMVDYSRPEINAIMSVFPESKIALCDVHRERAWERWIRRKENGVQDRTILIELLRKMANAPTEEEFLEAVRCLEECDEWKQNKKLQVYLKETWFAVKEWWVHYWRPTLLFSTNNGTEVQNGLLKKNYLQRGSGRKSLDGLIKTLMKFFADREKRFQEKTTSFSQDYRSYHSYVPEYLHNRPHKVVKHVMSRLATAGDYSLESIQPTNETGVFHVRSMTCPTTFHRVTFASPSCSCIDFQRHSLPCKHFCAIFLLLNDWGFTKLPESYQNGPLMSLDCNVLCPEADYDNQNVEDSTGQPSGTSHQGEVSDLDPLRQCTMGSLRAKCFAELEKAKSMTYYCTDMEEMQKAIDSVKTVQSFLHNGTPSVSGIGVRGSPVKGCSGQ</sequence>
<dbReference type="AlphaFoldDB" id="A0A147BB91"/>
<feature type="non-terminal residue" evidence="4">
    <location>
        <position position="564"/>
    </location>
</feature>
<organism evidence="4">
    <name type="scientific">Ixodes ricinus</name>
    <name type="common">Common tick</name>
    <name type="synonym">Acarus ricinus</name>
    <dbReference type="NCBI Taxonomy" id="34613"/>
    <lineage>
        <taxon>Eukaryota</taxon>
        <taxon>Metazoa</taxon>
        <taxon>Ecdysozoa</taxon>
        <taxon>Arthropoda</taxon>
        <taxon>Chelicerata</taxon>
        <taxon>Arachnida</taxon>
        <taxon>Acari</taxon>
        <taxon>Parasitiformes</taxon>
        <taxon>Ixodida</taxon>
        <taxon>Ixodoidea</taxon>
        <taxon>Ixodidae</taxon>
        <taxon>Ixodinae</taxon>
        <taxon>Ixodes</taxon>
    </lineage>
</organism>
<evidence type="ECO:0000259" key="3">
    <source>
        <dbReference type="PROSITE" id="PS50966"/>
    </source>
</evidence>
<protein>
    <submittedName>
        <fullName evidence="4">Putative mudr-4 hm</fullName>
    </submittedName>
</protein>
<reference evidence="4" key="1">
    <citation type="journal article" date="2018" name="PLoS Negl. Trop. Dis.">
        <title>Sialome diversity of ticks revealed by RNAseq of single tick salivary glands.</title>
        <authorList>
            <person name="Perner J."/>
            <person name="Kropackova S."/>
            <person name="Kopacek P."/>
            <person name="Ribeiro J.M."/>
        </authorList>
    </citation>
    <scope>NUCLEOTIDE SEQUENCE</scope>
    <source>
        <strain evidence="4">Siblings of single egg batch collected in Ceske Budejovice</strain>
        <tissue evidence="4">Salivary glands</tissue>
    </source>
</reference>
<feature type="domain" description="SWIM-type" evidence="3">
    <location>
        <begin position="406"/>
        <end position="438"/>
    </location>
</feature>
<dbReference type="InterPro" id="IPR048324">
    <property type="entry name" value="ZSWIM1-3_RNaseH-like"/>
</dbReference>
<evidence type="ECO:0000256" key="1">
    <source>
        <dbReference type="PROSITE-ProRule" id="PRU00325"/>
    </source>
</evidence>
<dbReference type="EMBL" id="GEGO01007367">
    <property type="protein sequence ID" value="JAR88037.1"/>
    <property type="molecule type" value="Transcribed_RNA"/>
</dbReference>